<evidence type="ECO:0000313" key="3">
    <source>
        <dbReference type="EMBL" id="OIQ74904.1"/>
    </source>
</evidence>
<dbReference type="InterPro" id="IPR032523">
    <property type="entry name" value="CcmF_C"/>
</dbReference>
<keyword evidence="1" id="KW-0472">Membrane</keyword>
<dbReference type="AlphaFoldDB" id="A0A1J5PVM4"/>
<dbReference type="Pfam" id="PF16327">
    <property type="entry name" value="CcmF_C"/>
    <property type="match status" value="1"/>
</dbReference>
<accession>A0A1J5PVM4</accession>
<organism evidence="3">
    <name type="scientific">mine drainage metagenome</name>
    <dbReference type="NCBI Taxonomy" id="410659"/>
    <lineage>
        <taxon>unclassified sequences</taxon>
        <taxon>metagenomes</taxon>
        <taxon>ecological metagenomes</taxon>
    </lineage>
</organism>
<protein>
    <submittedName>
        <fullName evidence="3">Cytochrome c-type biogenesis protein CcmF</fullName>
    </submittedName>
</protein>
<feature type="domain" description="Cytochrome c-type biogenesis protein CcmF C-terminal" evidence="2">
    <location>
        <begin position="1"/>
        <end position="63"/>
    </location>
</feature>
<dbReference type="EMBL" id="MLJW01002344">
    <property type="protein sequence ID" value="OIQ74904.1"/>
    <property type="molecule type" value="Genomic_DNA"/>
</dbReference>
<reference evidence="3" key="1">
    <citation type="submission" date="2016-10" db="EMBL/GenBank/DDBJ databases">
        <title>Sequence of Gallionella enrichment culture.</title>
        <authorList>
            <person name="Poehlein A."/>
            <person name="Muehling M."/>
            <person name="Daniel R."/>
        </authorList>
    </citation>
    <scope>NUCLEOTIDE SEQUENCE</scope>
</reference>
<comment type="caution">
    <text evidence="3">The sequence shown here is derived from an EMBL/GenBank/DDBJ whole genome shotgun (WGS) entry which is preliminary data.</text>
</comment>
<keyword evidence="1" id="KW-1133">Transmembrane helix</keyword>
<gene>
    <name evidence="3" type="primary">ccmF_10</name>
    <name evidence="3" type="ORF">GALL_434340</name>
</gene>
<evidence type="ECO:0000256" key="1">
    <source>
        <dbReference type="SAM" id="Phobius"/>
    </source>
</evidence>
<sequence length="83" mass="9164">MPTTEAAIDSGFVRDIYVSLGENLDNPGKPAWAMRVYHKPFVPWIWVGCLMMALGGGMAALDKRYRRKVAAKLTHADIKGMAV</sequence>
<feature type="transmembrane region" description="Helical" evidence="1">
    <location>
        <begin position="41"/>
        <end position="61"/>
    </location>
</feature>
<evidence type="ECO:0000259" key="2">
    <source>
        <dbReference type="Pfam" id="PF16327"/>
    </source>
</evidence>
<keyword evidence="1" id="KW-0812">Transmembrane</keyword>
<proteinExistence type="predicted"/>
<name>A0A1J5PVM4_9ZZZZ</name>